<accession>A0A502GG05</accession>
<dbReference type="EMBL" id="RCZD01000008">
    <property type="protein sequence ID" value="TPG59926.1"/>
    <property type="molecule type" value="Genomic_DNA"/>
</dbReference>
<gene>
    <name evidence="1" type="ORF">EAH77_15275</name>
</gene>
<evidence type="ECO:0000313" key="2">
    <source>
        <dbReference type="Proteomes" id="UP000317663"/>
    </source>
</evidence>
<dbReference type="AlphaFoldDB" id="A0A502GG05"/>
<protein>
    <submittedName>
        <fullName evidence="1">Uncharacterized protein</fullName>
    </submittedName>
</protein>
<dbReference type="Proteomes" id="UP000317663">
    <property type="component" value="Unassembled WGS sequence"/>
</dbReference>
<proteinExistence type="predicted"/>
<name>A0A502GG05_9GAMM</name>
<evidence type="ECO:0000313" key="1">
    <source>
        <dbReference type="EMBL" id="TPG59926.1"/>
    </source>
</evidence>
<sequence>MESFQVPGLTLPPNYRLVKSGYEYAVLDDTAQLITYFARLSTANRKLTSYLPDGLKTVSQINVWRAPRDPKMDGVVSKMFLYYLDQHGVIVTDSEQTVKGKEMWQRMTEGALDKGDFLYYADFNQPATELVPIKTEEQLYEYFSPVPAKSAWGQNANNSKKLLFISKKSLKTTIKSSVIITAILEVITKK</sequence>
<keyword evidence="2" id="KW-1185">Reference proteome</keyword>
<organism evidence="1 2">
    <name type="scientific">Ewingella americana</name>
    <dbReference type="NCBI Taxonomy" id="41202"/>
    <lineage>
        <taxon>Bacteria</taxon>
        <taxon>Pseudomonadati</taxon>
        <taxon>Pseudomonadota</taxon>
        <taxon>Gammaproteobacteria</taxon>
        <taxon>Enterobacterales</taxon>
        <taxon>Yersiniaceae</taxon>
        <taxon>Ewingella</taxon>
    </lineage>
</organism>
<comment type="caution">
    <text evidence="1">The sequence shown here is derived from an EMBL/GenBank/DDBJ whole genome shotgun (WGS) entry which is preliminary data.</text>
</comment>
<reference evidence="1 2" key="1">
    <citation type="journal article" date="2019" name="Environ. Microbiol.">
        <title>Species interactions and distinct microbial communities in high Arctic permafrost affected cryosols are associated with the CH4 and CO2 gas fluxes.</title>
        <authorList>
            <person name="Altshuler I."/>
            <person name="Hamel J."/>
            <person name="Turney S."/>
            <person name="Magnuson E."/>
            <person name="Levesque R."/>
            <person name="Greer C."/>
            <person name="Whyte L.G."/>
        </authorList>
    </citation>
    <scope>NUCLEOTIDE SEQUENCE [LARGE SCALE GENOMIC DNA]</scope>
    <source>
        <strain evidence="1 2">E4</strain>
    </source>
</reference>